<feature type="non-terminal residue" evidence="2">
    <location>
        <position position="103"/>
    </location>
</feature>
<evidence type="ECO:0000313" key="3">
    <source>
        <dbReference type="Proteomes" id="UP000187406"/>
    </source>
</evidence>
<dbReference type="EMBL" id="BDDD01003160">
    <property type="protein sequence ID" value="GAV84278.1"/>
    <property type="molecule type" value="Genomic_DNA"/>
</dbReference>
<organism evidence="2 3">
    <name type="scientific">Cephalotus follicularis</name>
    <name type="common">Albany pitcher plant</name>
    <dbReference type="NCBI Taxonomy" id="3775"/>
    <lineage>
        <taxon>Eukaryota</taxon>
        <taxon>Viridiplantae</taxon>
        <taxon>Streptophyta</taxon>
        <taxon>Embryophyta</taxon>
        <taxon>Tracheophyta</taxon>
        <taxon>Spermatophyta</taxon>
        <taxon>Magnoliopsida</taxon>
        <taxon>eudicotyledons</taxon>
        <taxon>Gunneridae</taxon>
        <taxon>Pentapetalae</taxon>
        <taxon>rosids</taxon>
        <taxon>fabids</taxon>
        <taxon>Oxalidales</taxon>
        <taxon>Cephalotaceae</taxon>
        <taxon>Cephalotus</taxon>
    </lineage>
</organism>
<sequence length="103" mass="11726">LWHFQASWFQQFPDWLEYSPTVDATFCLPCYVFSCKPNNRFGADAFTMKGFRNWKKVNDGKKCAFLNHVGSSPSSSHNIAVKSCDDLMAQSQHIDKVLAEQSS</sequence>
<dbReference type="InParanoid" id="A0A1Q3CW29"/>
<protein>
    <submittedName>
        <fullName evidence="2">DUF4371 domain-containing protein</fullName>
    </submittedName>
</protein>
<dbReference type="STRING" id="3775.A0A1Q3CW29"/>
<comment type="caution">
    <text evidence="2">The sequence shown here is derived from an EMBL/GenBank/DDBJ whole genome shotgun (WGS) entry which is preliminary data.</text>
</comment>
<dbReference type="OrthoDB" id="1737196at2759"/>
<feature type="domain" description="TTF-type" evidence="1">
    <location>
        <begin position="4"/>
        <end position="100"/>
    </location>
</feature>
<evidence type="ECO:0000313" key="2">
    <source>
        <dbReference type="EMBL" id="GAV84278.1"/>
    </source>
</evidence>
<evidence type="ECO:0000259" key="1">
    <source>
        <dbReference type="SMART" id="SM00597"/>
    </source>
</evidence>
<proteinExistence type="predicted"/>
<accession>A0A1Q3CW29</accession>
<reference evidence="3" key="1">
    <citation type="submission" date="2016-04" db="EMBL/GenBank/DDBJ databases">
        <title>Cephalotus genome sequencing.</title>
        <authorList>
            <person name="Fukushima K."/>
            <person name="Hasebe M."/>
            <person name="Fang X."/>
        </authorList>
    </citation>
    <scope>NUCLEOTIDE SEQUENCE [LARGE SCALE GENOMIC DNA]</scope>
    <source>
        <strain evidence="3">cv. St1</strain>
    </source>
</reference>
<dbReference type="InterPro" id="IPR006580">
    <property type="entry name" value="Znf_TTF"/>
</dbReference>
<dbReference type="AlphaFoldDB" id="A0A1Q3CW29"/>
<dbReference type="Proteomes" id="UP000187406">
    <property type="component" value="Unassembled WGS sequence"/>
</dbReference>
<feature type="non-terminal residue" evidence="2">
    <location>
        <position position="1"/>
    </location>
</feature>
<gene>
    <name evidence="2" type="ORF">CFOL_v3_27722</name>
</gene>
<keyword evidence="3" id="KW-1185">Reference proteome</keyword>
<dbReference type="SMART" id="SM00597">
    <property type="entry name" value="ZnF_TTF"/>
    <property type="match status" value="1"/>
</dbReference>
<name>A0A1Q3CW29_CEPFO</name>